<dbReference type="EMBL" id="JARBJD010000402">
    <property type="protein sequence ID" value="KAK2942531.1"/>
    <property type="molecule type" value="Genomic_DNA"/>
</dbReference>
<organism evidence="1 2">
    <name type="scientific">Blattamonas nauphoetae</name>
    <dbReference type="NCBI Taxonomy" id="2049346"/>
    <lineage>
        <taxon>Eukaryota</taxon>
        <taxon>Metamonada</taxon>
        <taxon>Preaxostyla</taxon>
        <taxon>Oxymonadida</taxon>
        <taxon>Blattamonas</taxon>
    </lineage>
</organism>
<proteinExistence type="predicted"/>
<sequence>MLSNLGTAEMTAIEVDERIRSSDLFPRGRASHQQQRQAVQWMRKEQSADAMRLIFLSLPLSPSARPISAYSTSLLTSLASKMLTHHPDSLFTLQNLHLLDPSFTSFAIIPPSLSPPAARPNSFCLEEDRGGSKRAVTSPHFLPLDPLPTAPTMSRLVD</sequence>
<comment type="caution">
    <text evidence="1">The sequence shown here is derived from an EMBL/GenBank/DDBJ whole genome shotgun (WGS) entry which is preliminary data.</text>
</comment>
<dbReference type="Proteomes" id="UP001281761">
    <property type="component" value="Unassembled WGS sequence"/>
</dbReference>
<keyword evidence="2" id="KW-1185">Reference proteome</keyword>
<gene>
    <name evidence="1" type="ORF">BLNAU_22559</name>
</gene>
<accession>A0ABQ9WSR1</accession>
<protein>
    <submittedName>
        <fullName evidence="1">Uncharacterized protein</fullName>
    </submittedName>
</protein>
<reference evidence="1 2" key="1">
    <citation type="journal article" date="2022" name="bioRxiv">
        <title>Genomics of Preaxostyla Flagellates Illuminates Evolutionary Transitions and the Path Towards Mitochondrial Loss.</title>
        <authorList>
            <person name="Novak L.V.F."/>
            <person name="Treitli S.C."/>
            <person name="Pyrih J."/>
            <person name="Halakuc P."/>
            <person name="Pipaliya S.V."/>
            <person name="Vacek V."/>
            <person name="Brzon O."/>
            <person name="Soukal P."/>
            <person name="Eme L."/>
            <person name="Dacks J.B."/>
            <person name="Karnkowska A."/>
            <person name="Elias M."/>
            <person name="Hampl V."/>
        </authorList>
    </citation>
    <scope>NUCLEOTIDE SEQUENCE [LARGE SCALE GENOMIC DNA]</scope>
    <source>
        <strain evidence="1">NAU3</strain>
        <tissue evidence="1">Gut</tissue>
    </source>
</reference>
<name>A0ABQ9WSR1_9EUKA</name>
<evidence type="ECO:0000313" key="2">
    <source>
        <dbReference type="Proteomes" id="UP001281761"/>
    </source>
</evidence>
<evidence type="ECO:0000313" key="1">
    <source>
        <dbReference type="EMBL" id="KAK2942531.1"/>
    </source>
</evidence>